<dbReference type="Proteomes" id="UP000027178">
    <property type="component" value="Unassembled WGS sequence"/>
</dbReference>
<name>A0A066ZCE2_9ACTN</name>
<dbReference type="AlphaFoldDB" id="A0A066ZCE2"/>
<keyword evidence="2" id="KW-0812">Transmembrane</keyword>
<evidence type="ECO:0000256" key="2">
    <source>
        <dbReference type="SAM" id="Phobius"/>
    </source>
</evidence>
<sequence>MNAWVDLGALAKIVLAGLLTGAGLPALFACALWLLNPAGPSPTARAPGRPPARRAARWPDWSSPWCSRRSAGASPSSSTGVDRSRPGPTRAGRLPRRTSV</sequence>
<comment type="caution">
    <text evidence="3">The sequence shown here is derived from an EMBL/GenBank/DDBJ whole genome shotgun (WGS) entry which is preliminary data.</text>
</comment>
<feature type="compositionally biased region" description="Low complexity" evidence="1">
    <location>
        <begin position="67"/>
        <end position="78"/>
    </location>
</feature>
<dbReference type="EMBL" id="JNBY01000015">
    <property type="protein sequence ID" value="KDN87800.1"/>
    <property type="molecule type" value="Genomic_DNA"/>
</dbReference>
<keyword evidence="4" id="KW-1185">Reference proteome</keyword>
<organism evidence="3 4">
    <name type="scientific">Kitasatospora cheerisanensis KCTC 2395</name>
    <dbReference type="NCBI Taxonomy" id="1348663"/>
    <lineage>
        <taxon>Bacteria</taxon>
        <taxon>Bacillati</taxon>
        <taxon>Actinomycetota</taxon>
        <taxon>Actinomycetes</taxon>
        <taxon>Kitasatosporales</taxon>
        <taxon>Streptomycetaceae</taxon>
        <taxon>Kitasatospora</taxon>
    </lineage>
</organism>
<accession>A0A066ZCE2</accession>
<keyword evidence="2" id="KW-1133">Transmembrane helix</keyword>
<keyword evidence="2" id="KW-0472">Membrane</keyword>
<feature type="region of interest" description="Disordered" evidence="1">
    <location>
        <begin position="40"/>
        <end position="100"/>
    </location>
</feature>
<reference evidence="3 4" key="1">
    <citation type="submission" date="2014-05" db="EMBL/GenBank/DDBJ databases">
        <title>Draft Genome Sequence of Kitasatospora cheerisanensis KCTC 2395.</title>
        <authorList>
            <person name="Nam D.H."/>
        </authorList>
    </citation>
    <scope>NUCLEOTIDE SEQUENCE [LARGE SCALE GENOMIC DNA]</scope>
    <source>
        <strain evidence="3 4">KCTC 2395</strain>
    </source>
</reference>
<protein>
    <submittedName>
        <fullName evidence="3">Uncharacterized protein</fullName>
    </submittedName>
</protein>
<dbReference type="HOGENOM" id="CLU_2302094_0_0_11"/>
<gene>
    <name evidence="3" type="ORF">KCH_04470</name>
</gene>
<evidence type="ECO:0000256" key="1">
    <source>
        <dbReference type="SAM" id="MobiDB-lite"/>
    </source>
</evidence>
<feature type="transmembrane region" description="Helical" evidence="2">
    <location>
        <begin position="13"/>
        <end position="35"/>
    </location>
</feature>
<proteinExistence type="predicted"/>
<evidence type="ECO:0000313" key="3">
    <source>
        <dbReference type="EMBL" id="KDN87800.1"/>
    </source>
</evidence>
<evidence type="ECO:0000313" key="4">
    <source>
        <dbReference type="Proteomes" id="UP000027178"/>
    </source>
</evidence>